<keyword evidence="1" id="KW-0472">Membrane</keyword>
<proteinExistence type="predicted"/>
<dbReference type="KEGG" id="pei:H9L10_03095"/>
<dbReference type="EMBL" id="CP060712">
    <property type="protein sequence ID" value="QNN50073.1"/>
    <property type="molecule type" value="Genomic_DNA"/>
</dbReference>
<sequence length="128" mass="12948">MSEEAGGRAAPRAFAVLAVAALALQLAVVYAPTVPGPPAPPGVDKLVHAGVFLLPVLLGALAGGRLRWLVAGFTAHALLSEVVQASVLAHRDGDALDALADLAGVALGVLLARLVGRRWPSGAGPVRW</sequence>
<name>A0A7G9R398_9MICO</name>
<evidence type="ECO:0000313" key="3">
    <source>
        <dbReference type="Proteomes" id="UP000515976"/>
    </source>
</evidence>
<feature type="transmembrane region" description="Helical" evidence="1">
    <location>
        <begin position="45"/>
        <end position="62"/>
    </location>
</feature>
<dbReference type="RefSeq" id="WP_166102116.1">
    <property type="nucleotide sequence ID" value="NZ_BMMY01000002.1"/>
</dbReference>
<evidence type="ECO:0000256" key="1">
    <source>
        <dbReference type="SAM" id="Phobius"/>
    </source>
</evidence>
<dbReference type="AlphaFoldDB" id="A0A7G9R398"/>
<gene>
    <name evidence="2" type="ORF">H9L10_03095</name>
</gene>
<reference evidence="2 3" key="1">
    <citation type="submission" date="2020-08" db="EMBL/GenBank/DDBJ databases">
        <title>Genome sequence of Phycicoccus endophyticus JCM 31784T.</title>
        <authorList>
            <person name="Hyun D.-W."/>
            <person name="Bae J.-W."/>
        </authorList>
    </citation>
    <scope>NUCLEOTIDE SEQUENCE [LARGE SCALE GENOMIC DNA]</scope>
    <source>
        <strain evidence="2 3">JCM 31784</strain>
    </source>
</reference>
<protein>
    <submittedName>
        <fullName evidence="2">VanZ family protein</fullName>
    </submittedName>
</protein>
<keyword evidence="1" id="KW-1133">Transmembrane helix</keyword>
<dbReference type="Proteomes" id="UP000515976">
    <property type="component" value="Chromosome"/>
</dbReference>
<keyword evidence="3" id="KW-1185">Reference proteome</keyword>
<evidence type="ECO:0000313" key="2">
    <source>
        <dbReference type="EMBL" id="QNN50073.1"/>
    </source>
</evidence>
<keyword evidence="1" id="KW-0812">Transmembrane</keyword>
<feature type="transmembrane region" description="Helical" evidence="1">
    <location>
        <begin position="12"/>
        <end position="33"/>
    </location>
</feature>
<organism evidence="2 3">
    <name type="scientific">Phycicoccus endophyticus</name>
    <dbReference type="NCBI Taxonomy" id="1690220"/>
    <lineage>
        <taxon>Bacteria</taxon>
        <taxon>Bacillati</taxon>
        <taxon>Actinomycetota</taxon>
        <taxon>Actinomycetes</taxon>
        <taxon>Micrococcales</taxon>
        <taxon>Intrasporangiaceae</taxon>
        <taxon>Phycicoccus</taxon>
    </lineage>
</organism>
<accession>A0A7G9R398</accession>